<sequence>MESSLCSAKQQIISRSSGSGPNILTIPLEIRLHIYNYVLMSHPIHHPHLAPFDPRPKFSSLNTVDFHPTMKRANRPPFPTEKITYTLITSPPRQTSTQSPLELVSELKSKSEIPAAYIETLLPGRRQRTKIQGKISTALLSTCKQIYAETANMPWHANTFSFVNWFCSGVYAARAFMKGLEPWQQREMRCVSIEVLGKDLWGRMGGIEREERMSVLAGSEENGLGEWRELCTLWSGVRDLKMVIKGSLSHDALSVSAPGLSSSTTISGPSETPAHSNRGSILTENFHWIAHGLLALTGLRTVELEIEDVDTSREIKMEFCAALERTLNFEERKEGRLDEQGWARDKGVVLVERKMILRDEKDDKFVYYGGEPGDEEVWREG</sequence>
<organism evidence="2 3">
    <name type="scientific">Rhynchosporium graminicola</name>
    <dbReference type="NCBI Taxonomy" id="2792576"/>
    <lineage>
        <taxon>Eukaryota</taxon>
        <taxon>Fungi</taxon>
        <taxon>Dikarya</taxon>
        <taxon>Ascomycota</taxon>
        <taxon>Pezizomycotina</taxon>
        <taxon>Leotiomycetes</taxon>
        <taxon>Helotiales</taxon>
        <taxon>Ploettnerulaceae</taxon>
        <taxon>Rhynchosporium</taxon>
    </lineage>
</organism>
<feature type="region of interest" description="Disordered" evidence="1">
    <location>
        <begin position="255"/>
        <end position="277"/>
    </location>
</feature>
<dbReference type="PANTHER" id="PTHR38790">
    <property type="entry name" value="2EXR DOMAIN-CONTAINING PROTEIN-RELATED"/>
    <property type="match status" value="1"/>
</dbReference>
<accession>A0A1E1K4W7</accession>
<evidence type="ECO:0000313" key="2">
    <source>
        <dbReference type="EMBL" id="CZS93042.1"/>
    </source>
</evidence>
<comment type="caution">
    <text evidence="2">The sequence shown here is derived from an EMBL/GenBank/DDBJ whole genome shotgun (WGS) entry which is preliminary data.</text>
</comment>
<protein>
    <submittedName>
        <fullName evidence="2">Uncharacterized protein</fullName>
    </submittedName>
</protein>
<dbReference type="AlphaFoldDB" id="A0A1E1K4W7"/>
<reference evidence="3" key="1">
    <citation type="submission" date="2016-03" db="EMBL/GenBank/DDBJ databases">
        <authorList>
            <person name="Ploux O."/>
        </authorList>
    </citation>
    <scope>NUCLEOTIDE SEQUENCE [LARGE SCALE GENOMIC DNA]</scope>
    <source>
        <strain evidence="3">UK7</strain>
    </source>
</reference>
<evidence type="ECO:0000313" key="3">
    <source>
        <dbReference type="Proteomes" id="UP000178129"/>
    </source>
</evidence>
<gene>
    <name evidence="2" type="ORF">RCO7_01302</name>
</gene>
<evidence type="ECO:0000256" key="1">
    <source>
        <dbReference type="SAM" id="MobiDB-lite"/>
    </source>
</evidence>
<keyword evidence="3" id="KW-1185">Reference proteome</keyword>
<feature type="compositionally biased region" description="Polar residues" evidence="1">
    <location>
        <begin position="259"/>
        <end position="277"/>
    </location>
</feature>
<dbReference type="PANTHER" id="PTHR38790:SF4">
    <property type="entry name" value="2EXR DOMAIN-CONTAINING PROTEIN"/>
    <property type="match status" value="1"/>
</dbReference>
<name>A0A1E1K4W7_9HELO</name>
<dbReference type="EMBL" id="FJUW01000007">
    <property type="protein sequence ID" value="CZS93042.1"/>
    <property type="molecule type" value="Genomic_DNA"/>
</dbReference>
<proteinExistence type="predicted"/>
<dbReference type="InParanoid" id="A0A1E1K4W7"/>
<dbReference type="Proteomes" id="UP000178129">
    <property type="component" value="Unassembled WGS sequence"/>
</dbReference>